<dbReference type="GO" id="GO:0005669">
    <property type="term" value="C:transcription factor TFIID complex"/>
    <property type="evidence" value="ECO:0007669"/>
    <property type="project" value="InterPro"/>
</dbReference>
<feature type="region of interest" description="Disordered" evidence="7">
    <location>
        <begin position="810"/>
        <end position="881"/>
    </location>
</feature>
<proteinExistence type="inferred from homology"/>
<dbReference type="EMBL" id="QZWG01000004">
    <property type="protein sequence ID" value="RZC14988.1"/>
    <property type="molecule type" value="Genomic_DNA"/>
</dbReference>
<dbReference type="Pfam" id="PF05236">
    <property type="entry name" value="TAF4"/>
    <property type="match status" value="1"/>
</dbReference>
<comment type="caution">
    <text evidence="10">The sequence shown here is derived from an EMBL/GenBank/DDBJ whole genome shotgun (WGS) entry which is preliminary data.</text>
</comment>
<evidence type="ECO:0000256" key="7">
    <source>
        <dbReference type="SAM" id="MobiDB-lite"/>
    </source>
</evidence>
<dbReference type="PANTHER" id="PTHR15138">
    <property type="entry name" value="TRANSCRIPTION INITIATION FACTOR TFIID SUBUNIT 4"/>
    <property type="match status" value="1"/>
</dbReference>
<comment type="subcellular location">
    <subcellularLocation>
        <location evidence="1">Nucleus</location>
    </subcellularLocation>
</comment>
<dbReference type="GO" id="GO:0016251">
    <property type="term" value="F:RNA polymerase II general transcription initiation factor activity"/>
    <property type="evidence" value="ECO:0007669"/>
    <property type="project" value="TreeGrafter"/>
</dbReference>
<feature type="compositionally biased region" description="Basic and acidic residues" evidence="7">
    <location>
        <begin position="844"/>
        <end position="855"/>
    </location>
</feature>
<feature type="compositionally biased region" description="Basic and acidic residues" evidence="7">
    <location>
        <begin position="68"/>
        <end position="93"/>
    </location>
</feature>
<feature type="compositionally biased region" description="Polar residues" evidence="7">
    <location>
        <begin position="868"/>
        <end position="878"/>
    </location>
</feature>
<keyword evidence="5" id="KW-0539">Nucleus</keyword>
<feature type="domain" description="RST" evidence="8">
    <location>
        <begin position="188"/>
        <end position="259"/>
    </location>
</feature>
<feature type="region of interest" description="Disordered" evidence="7">
    <location>
        <begin position="1"/>
        <end position="97"/>
    </location>
</feature>
<evidence type="ECO:0000313" key="9">
    <source>
        <dbReference type="EMBL" id="RZC14987.1"/>
    </source>
</evidence>
<comment type="similarity">
    <text evidence="2">Belongs to the TAF4 family.</text>
</comment>
<dbReference type="SMR" id="A0A445KWG2"/>
<evidence type="ECO:0000313" key="12">
    <source>
        <dbReference type="Proteomes" id="UP000289340"/>
    </source>
</evidence>
<evidence type="ECO:0000256" key="3">
    <source>
        <dbReference type="ARBA" id="ARBA00023015"/>
    </source>
</evidence>
<dbReference type="InterPro" id="IPR045144">
    <property type="entry name" value="TAF4"/>
</dbReference>
<dbReference type="PROSITE" id="PS51879">
    <property type="entry name" value="RST"/>
    <property type="match status" value="1"/>
</dbReference>
<keyword evidence="3" id="KW-0805">Transcription regulation</keyword>
<dbReference type="GO" id="GO:0003743">
    <property type="term" value="F:translation initiation factor activity"/>
    <property type="evidence" value="ECO:0007669"/>
    <property type="project" value="UniProtKB-KW"/>
</dbReference>
<keyword evidence="10" id="KW-0648">Protein biosynthesis</keyword>
<protein>
    <submittedName>
        <fullName evidence="9">Transcription initiation factor TFIID subunit 4b isoform A</fullName>
    </submittedName>
    <submittedName>
        <fullName evidence="10">Transcription initiation factor TFIID subunit 4b isoform B</fullName>
    </submittedName>
    <submittedName>
        <fullName evidence="11">Transcription initiation factor TFIID subunit 4b isoform C</fullName>
    </submittedName>
</protein>
<evidence type="ECO:0000259" key="8">
    <source>
        <dbReference type="PROSITE" id="PS51879"/>
    </source>
</evidence>
<reference evidence="10 12" key="1">
    <citation type="submission" date="2018-09" db="EMBL/GenBank/DDBJ databases">
        <title>A high-quality reference genome of wild soybean provides a powerful tool to mine soybean genomes.</title>
        <authorList>
            <person name="Xie M."/>
            <person name="Chung C.Y.L."/>
            <person name="Li M.-W."/>
            <person name="Wong F.-L."/>
            <person name="Chan T.-F."/>
            <person name="Lam H.-M."/>
        </authorList>
    </citation>
    <scope>NUCLEOTIDE SEQUENCE [LARGE SCALE GENOMIC DNA]</scope>
    <source>
        <strain evidence="12">cv. W05</strain>
        <tissue evidence="10">Hypocotyl of etiolated seedlings</tissue>
    </source>
</reference>
<dbReference type="InterPro" id="IPR022003">
    <property type="entry name" value="RST"/>
</dbReference>
<sequence length="915" mass="100681">MDPSIVKLLEDDEDESMHSGADVEAFQAALNRDIGGDTSTSQLSGSDTGSNNSLSQSLPKWPTSSHDNQSDCHNQEPKVVQHQEQRHSSEMEQKPQQPLVEQLHNVASKDAINLPSSQKQSQDESVQGHTVQAPHQNSQTNGIQNSEKDPVFNHEAVNTHNSNHGSQYAKLQQMSNQQATVNEQPGSQVNRNKQVPFAMLLPMLIPQLPKDRAMQLQTLFNKLKKDEMPKDQFVRLMKGIVGDQMLRLALTKVQLQTRSNPGPAGQQHPPVRMPNVNSGATKFNDPHALAQLHQRSMNAAADQSNNTSSAVQVKNEPTYPTMEINAKKSQKLDVQVESEGVQLNQLPSSSSNAVSQEMERSSLHLQGLNKEQQQHLHFPSAYGSSGGNYNPFSGSTSSSTSSLRPQPLDSHMRQIPHQSISPNQLGGTTQGLIGLTKLDQQNSFNDPKRMPGGFVSPMVNNTASQLTTNSWQPSANKEQNSASFSSVPYVKKEPNDLSTEQQHRHNVSNQGTLKEEFSRGLPASTSMLHTTSSSLLPLNSSSPSVSQLDPSATLSSQIPSNTSVINARTPLKKPSPGQKKPIEALGSSPPPPSKKQKVSGASLEPSIEQLNDVTAVSGVDLREEEEQLFSGPKEDSRASEAFRRVVQEEEERLILQKAPLQRKLIEIITECGLKSMSDDLERCLSLCVEERMRGVISNVIRMSKQRVDLEKTRHRTVVTSDVRQQILTMNRKAREEWEKKQAETEKLRKLNDVDCNAGIDGDKEKDEGRTKAMKVNKEVDDKMRTNAANVAARAAVGGDDMLSKWQLMAEQARQKKRGGGMDASSGSQPAKDVSHRSSSTSGRSTKDNQAREKKGPTSGAGRKFGRSHATTPQTSIARSISVKDVIAVLEREPQMSKSSLLYRLYERIHSDTSTE</sequence>
<dbReference type="AlphaFoldDB" id="A0A445KWG2"/>
<feature type="compositionally biased region" description="Low complexity" evidence="7">
    <location>
        <begin position="393"/>
        <end position="402"/>
    </location>
</feature>
<evidence type="ECO:0000256" key="4">
    <source>
        <dbReference type="ARBA" id="ARBA00023163"/>
    </source>
</evidence>
<dbReference type="GO" id="GO:0046982">
    <property type="term" value="F:protein heterodimerization activity"/>
    <property type="evidence" value="ECO:0007669"/>
    <property type="project" value="InterPro"/>
</dbReference>
<dbReference type="Gramene" id="XM_028371918.1">
    <property type="protein sequence ID" value="XP_028227719.1"/>
    <property type="gene ID" value="LOC114408760"/>
</dbReference>
<dbReference type="InterPro" id="IPR007900">
    <property type="entry name" value="TAF4_C"/>
</dbReference>
<feature type="region of interest" description="Disordered" evidence="7">
    <location>
        <begin position="493"/>
        <end position="515"/>
    </location>
</feature>
<evidence type="ECO:0000256" key="1">
    <source>
        <dbReference type="ARBA" id="ARBA00004123"/>
    </source>
</evidence>
<dbReference type="PANTHER" id="PTHR15138:SF14">
    <property type="entry name" value="TRANSCRIPTION INITIATION FACTOR TFIID SUBUNIT 4"/>
    <property type="match status" value="1"/>
</dbReference>
<feature type="compositionally biased region" description="Polar residues" evidence="7">
    <location>
        <begin position="552"/>
        <end position="566"/>
    </location>
</feature>
<feature type="compositionally biased region" description="Polar residues" evidence="7">
    <location>
        <begin position="37"/>
        <end position="67"/>
    </location>
</feature>
<organism evidence="10 12">
    <name type="scientific">Glycine soja</name>
    <name type="common">Wild soybean</name>
    <dbReference type="NCBI Taxonomy" id="3848"/>
    <lineage>
        <taxon>Eukaryota</taxon>
        <taxon>Viridiplantae</taxon>
        <taxon>Streptophyta</taxon>
        <taxon>Embryophyta</taxon>
        <taxon>Tracheophyta</taxon>
        <taxon>Spermatophyta</taxon>
        <taxon>Magnoliopsida</taxon>
        <taxon>eudicotyledons</taxon>
        <taxon>Gunneridae</taxon>
        <taxon>Pentapetalae</taxon>
        <taxon>rosids</taxon>
        <taxon>fabids</taxon>
        <taxon>Fabales</taxon>
        <taxon>Fabaceae</taxon>
        <taxon>Papilionoideae</taxon>
        <taxon>50 kb inversion clade</taxon>
        <taxon>NPAAA clade</taxon>
        <taxon>indigoferoid/millettioid clade</taxon>
        <taxon>Phaseoleae</taxon>
        <taxon>Glycine</taxon>
        <taxon>Glycine subgen. Soja</taxon>
    </lineage>
</organism>
<feature type="compositionally biased region" description="Polar residues" evidence="7">
    <location>
        <begin position="341"/>
        <end position="355"/>
    </location>
</feature>
<feature type="region of interest" description="Disordered" evidence="7">
    <location>
        <begin position="378"/>
        <end position="410"/>
    </location>
</feature>
<name>A0A445KWG2_GLYSO</name>
<feature type="compositionally biased region" description="Low complexity" evidence="7">
    <location>
        <begin position="532"/>
        <end position="551"/>
    </location>
</feature>
<dbReference type="FunFam" id="1.10.20.10:FF:000015">
    <property type="entry name" value="Transcription initiation factor TFIID subunit 4B"/>
    <property type="match status" value="1"/>
</dbReference>
<keyword evidence="10" id="KW-0396">Initiation factor</keyword>
<feature type="region of interest" description="Disordered" evidence="7">
    <location>
        <begin position="114"/>
        <end position="147"/>
    </location>
</feature>
<dbReference type="Gramene" id="XM_028371919.1">
    <property type="protein sequence ID" value="XP_028227720.1"/>
    <property type="gene ID" value="LOC114408760"/>
</dbReference>
<comment type="function">
    <text evidence="6">TAFs are components of the transcription factor IID (TFIID) complex that is essential for mediating regulation of RNA polymerase transcription.</text>
</comment>
<keyword evidence="12" id="KW-1185">Reference proteome</keyword>
<dbReference type="EMBL" id="QZWG01000004">
    <property type="protein sequence ID" value="RZC14989.1"/>
    <property type="molecule type" value="Genomic_DNA"/>
</dbReference>
<dbReference type="GO" id="GO:0003677">
    <property type="term" value="F:DNA binding"/>
    <property type="evidence" value="ECO:0007669"/>
    <property type="project" value="TreeGrafter"/>
</dbReference>
<feature type="compositionally biased region" description="Polar residues" evidence="7">
    <location>
        <begin position="296"/>
        <end position="312"/>
    </location>
</feature>
<dbReference type="CDD" id="cd08045">
    <property type="entry name" value="HFD_TAF4"/>
    <property type="match status" value="1"/>
</dbReference>
<dbReference type="Gramene" id="XM_028371917.1">
    <property type="protein sequence ID" value="XP_028227718.1"/>
    <property type="gene ID" value="LOC114408760"/>
</dbReference>
<feature type="compositionally biased region" description="Polar residues" evidence="7">
    <location>
        <begin position="114"/>
        <end position="145"/>
    </location>
</feature>
<evidence type="ECO:0000313" key="11">
    <source>
        <dbReference type="EMBL" id="RZC14989.1"/>
    </source>
</evidence>
<dbReference type="EMBL" id="QZWG01000004">
    <property type="protein sequence ID" value="RZC14987.1"/>
    <property type="molecule type" value="Genomic_DNA"/>
</dbReference>
<dbReference type="Gene3D" id="1.10.20.10">
    <property type="entry name" value="Histone, subunit A"/>
    <property type="match status" value="1"/>
</dbReference>
<feature type="region of interest" description="Disordered" evidence="7">
    <location>
        <begin position="296"/>
        <end position="361"/>
    </location>
</feature>
<dbReference type="InterPro" id="IPR009072">
    <property type="entry name" value="Histone-fold"/>
</dbReference>
<evidence type="ECO:0000256" key="6">
    <source>
        <dbReference type="ARBA" id="ARBA00058775"/>
    </source>
</evidence>
<evidence type="ECO:0000256" key="2">
    <source>
        <dbReference type="ARBA" id="ARBA00006178"/>
    </source>
</evidence>
<gene>
    <name evidence="10" type="ORF">D0Y65_008754</name>
</gene>
<keyword evidence="4" id="KW-0804">Transcription</keyword>
<feature type="region of interest" description="Disordered" evidence="7">
    <location>
        <begin position="532"/>
        <end position="606"/>
    </location>
</feature>
<evidence type="ECO:0000313" key="10">
    <source>
        <dbReference type="EMBL" id="RZC14988.1"/>
    </source>
</evidence>
<evidence type="ECO:0000256" key="5">
    <source>
        <dbReference type="ARBA" id="ARBA00023242"/>
    </source>
</evidence>
<dbReference type="GO" id="GO:0006367">
    <property type="term" value="P:transcription initiation at RNA polymerase II promoter"/>
    <property type="evidence" value="ECO:0007669"/>
    <property type="project" value="TreeGrafter"/>
</dbReference>
<dbReference type="Proteomes" id="UP000289340">
    <property type="component" value="Chromosome 4"/>
</dbReference>
<accession>A0A445KWG2</accession>
<dbReference type="Pfam" id="PF12174">
    <property type="entry name" value="RST"/>
    <property type="match status" value="1"/>
</dbReference>